<keyword evidence="4" id="KW-1185">Reference proteome</keyword>
<dbReference type="RefSeq" id="WP_054284631.1">
    <property type="nucleotide sequence ID" value="NZ_CYHA01000001.1"/>
</dbReference>
<dbReference type="OrthoDB" id="8613194at2"/>
<gene>
    <name evidence="3" type="ORF">Ga0061063_0347</name>
</gene>
<evidence type="ECO:0000256" key="1">
    <source>
        <dbReference type="SAM" id="SignalP"/>
    </source>
</evidence>
<evidence type="ECO:0000313" key="4">
    <source>
        <dbReference type="Proteomes" id="UP000243535"/>
    </source>
</evidence>
<evidence type="ECO:0000259" key="2">
    <source>
        <dbReference type="Pfam" id="PF16747"/>
    </source>
</evidence>
<sequence>MQRVARALFVLAVFGAGTVQAADWRVYQAGPALELAVDADSIVRDAEGWTVFVNQERFTEMRRDEALKIRYRIRRTEGRADCTGYRYLFLSASYFSGSGQPVYSQMFPLQRYKWTWQPVYEGSVADAMMRTVCTLARNAPSKKK</sequence>
<dbReference type="Pfam" id="PF16747">
    <property type="entry name" value="Adhesin_E"/>
    <property type="match status" value="1"/>
</dbReference>
<feature type="domain" description="Surface-adhesin protein E-like" evidence="2">
    <location>
        <begin position="33"/>
        <end position="134"/>
    </location>
</feature>
<dbReference type="STRING" id="375574.GCA_001418035_00147"/>
<dbReference type="Proteomes" id="UP000243535">
    <property type="component" value="Unassembled WGS sequence"/>
</dbReference>
<accession>A0A0K6GS12</accession>
<evidence type="ECO:0000313" key="3">
    <source>
        <dbReference type="EMBL" id="CUA81505.1"/>
    </source>
</evidence>
<name>A0A0K6GS12_9NEIS</name>
<dbReference type="InterPro" id="IPR031939">
    <property type="entry name" value="Adhesin_E-like"/>
</dbReference>
<dbReference type="EMBL" id="CYHA01000001">
    <property type="protein sequence ID" value="CUA81505.1"/>
    <property type="molecule type" value="Genomic_DNA"/>
</dbReference>
<feature type="signal peptide" evidence="1">
    <location>
        <begin position="1"/>
        <end position="21"/>
    </location>
</feature>
<dbReference type="AlphaFoldDB" id="A0A0K6GS12"/>
<reference evidence="4" key="1">
    <citation type="submission" date="2015-08" db="EMBL/GenBank/DDBJ databases">
        <authorList>
            <person name="Varghese N."/>
        </authorList>
    </citation>
    <scope>NUCLEOTIDE SEQUENCE [LARGE SCALE GENOMIC DNA]</scope>
    <source>
        <strain evidence="4">DSM 17901</strain>
    </source>
</reference>
<proteinExistence type="predicted"/>
<organism evidence="3 4">
    <name type="scientific">Gulbenkiania indica</name>
    <dbReference type="NCBI Taxonomy" id="375574"/>
    <lineage>
        <taxon>Bacteria</taxon>
        <taxon>Pseudomonadati</taxon>
        <taxon>Pseudomonadota</taxon>
        <taxon>Betaproteobacteria</taxon>
        <taxon>Neisseriales</taxon>
        <taxon>Chromobacteriaceae</taxon>
        <taxon>Gulbenkiania</taxon>
    </lineage>
</organism>
<protein>
    <recommendedName>
        <fullName evidence="2">Surface-adhesin protein E-like domain-containing protein</fullName>
    </recommendedName>
</protein>
<keyword evidence="1" id="KW-0732">Signal</keyword>
<feature type="chain" id="PRO_5005503268" description="Surface-adhesin protein E-like domain-containing protein" evidence="1">
    <location>
        <begin position="22"/>
        <end position="144"/>
    </location>
</feature>